<name>A0A0S4J5E6_BODSA</name>
<gene>
    <name evidence="2" type="ORF">BSAL_88320</name>
</gene>
<reference evidence="3" key="1">
    <citation type="submission" date="2015-09" db="EMBL/GenBank/DDBJ databases">
        <authorList>
            <consortium name="Pathogen Informatics"/>
        </authorList>
    </citation>
    <scope>NUCLEOTIDE SEQUENCE [LARGE SCALE GENOMIC DNA]</scope>
    <source>
        <strain evidence="3">Lake Konstanz</strain>
    </source>
</reference>
<dbReference type="Proteomes" id="UP000051952">
    <property type="component" value="Unassembled WGS sequence"/>
</dbReference>
<organism evidence="2 3">
    <name type="scientific">Bodo saltans</name>
    <name type="common">Flagellated protozoan</name>
    <dbReference type="NCBI Taxonomy" id="75058"/>
    <lineage>
        <taxon>Eukaryota</taxon>
        <taxon>Discoba</taxon>
        <taxon>Euglenozoa</taxon>
        <taxon>Kinetoplastea</taxon>
        <taxon>Metakinetoplastina</taxon>
        <taxon>Eubodonida</taxon>
        <taxon>Bodonidae</taxon>
        <taxon>Bodo</taxon>
    </lineage>
</organism>
<protein>
    <recommendedName>
        <fullName evidence="4">Membrane-associated protein</fullName>
    </recommendedName>
</protein>
<keyword evidence="3" id="KW-1185">Reference proteome</keyword>
<dbReference type="VEuPathDB" id="TriTrypDB:BSAL_88320"/>
<evidence type="ECO:0008006" key="4">
    <source>
        <dbReference type="Google" id="ProtNLM"/>
    </source>
</evidence>
<feature type="signal peptide" evidence="1">
    <location>
        <begin position="1"/>
        <end position="21"/>
    </location>
</feature>
<feature type="chain" id="PRO_5006621977" description="Membrane-associated protein" evidence="1">
    <location>
        <begin position="22"/>
        <end position="251"/>
    </location>
</feature>
<sequence length="251" mass="28865">MFSTKFSISFVFACFFSLSSSSEIKRNLSRRPHLWKQYENFVVVVAAMTMRPLPIRRSRVVPLRVHRAKHESFCLTHYQKIGCIIGNGCHRLFASKNGGSKFLLEDLFMIAQCKGDENLQRCSRANAQQRFSSHGAGFMPRRLRQSEENVVDKSNCSSVYCMNIHTNRKCTVNIPPCIFLQQPSSARDTCTHNLSLKCIALLSPQVFFVFDYLQRYSQRRNAFVNLLTLFPVSFYICSPLALDVRENRGLL</sequence>
<dbReference type="EMBL" id="CYKH01001111">
    <property type="protein sequence ID" value="CUG84103.1"/>
    <property type="molecule type" value="Genomic_DNA"/>
</dbReference>
<evidence type="ECO:0000256" key="1">
    <source>
        <dbReference type="SAM" id="SignalP"/>
    </source>
</evidence>
<dbReference type="AlphaFoldDB" id="A0A0S4J5E6"/>
<evidence type="ECO:0000313" key="2">
    <source>
        <dbReference type="EMBL" id="CUG84103.1"/>
    </source>
</evidence>
<keyword evidence="1" id="KW-0732">Signal</keyword>
<proteinExistence type="predicted"/>
<accession>A0A0S4J5E6</accession>
<evidence type="ECO:0000313" key="3">
    <source>
        <dbReference type="Proteomes" id="UP000051952"/>
    </source>
</evidence>